<dbReference type="Proteomes" id="UP000677457">
    <property type="component" value="Unassembled WGS sequence"/>
</dbReference>
<feature type="compositionally biased region" description="Basic and acidic residues" evidence="1">
    <location>
        <begin position="86"/>
        <end position="95"/>
    </location>
</feature>
<keyword evidence="3" id="KW-1185">Reference proteome</keyword>
<feature type="region of interest" description="Disordered" evidence="1">
    <location>
        <begin position="71"/>
        <end position="95"/>
    </location>
</feature>
<organism evidence="2 3">
    <name type="scientific">Salinispora arenicola</name>
    <dbReference type="NCBI Taxonomy" id="168697"/>
    <lineage>
        <taxon>Bacteria</taxon>
        <taxon>Bacillati</taxon>
        <taxon>Actinomycetota</taxon>
        <taxon>Actinomycetes</taxon>
        <taxon>Micromonosporales</taxon>
        <taxon>Micromonosporaceae</taxon>
        <taxon>Salinispora</taxon>
    </lineage>
</organism>
<gene>
    <name evidence="2" type="ORF">Sar04_31140</name>
</gene>
<dbReference type="EMBL" id="BOQM01000023">
    <property type="protein sequence ID" value="GIM86378.1"/>
    <property type="molecule type" value="Genomic_DNA"/>
</dbReference>
<name>A0ABQ4JU42_SALAC</name>
<evidence type="ECO:0000256" key="1">
    <source>
        <dbReference type="SAM" id="MobiDB-lite"/>
    </source>
</evidence>
<comment type="caution">
    <text evidence="2">The sequence shown here is derived from an EMBL/GenBank/DDBJ whole genome shotgun (WGS) entry which is preliminary data.</text>
</comment>
<evidence type="ECO:0000313" key="2">
    <source>
        <dbReference type="EMBL" id="GIM86378.1"/>
    </source>
</evidence>
<proteinExistence type="predicted"/>
<accession>A0ABQ4JU42</accession>
<evidence type="ECO:0000313" key="3">
    <source>
        <dbReference type="Proteomes" id="UP000677457"/>
    </source>
</evidence>
<sequence length="95" mass="9893">MCGEYVGEGGKSGRLHPARVLLKVGQMVSQLVGRRSYTDQAGEPVAAVEGEVQPFSEINGGLSAASFDVMQMPSTGQGTGSELAEADPRNRAQLA</sequence>
<reference evidence="2 3" key="1">
    <citation type="submission" date="2021-03" db="EMBL/GenBank/DDBJ databases">
        <title>Whole genome shotgun sequence of Salinispora arenicola NBRC 105043.</title>
        <authorList>
            <person name="Komaki H."/>
            <person name="Tamura T."/>
        </authorList>
    </citation>
    <scope>NUCLEOTIDE SEQUENCE [LARGE SCALE GENOMIC DNA]</scope>
    <source>
        <strain evidence="2 3">NBRC 105043</strain>
    </source>
</reference>
<protein>
    <submittedName>
        <fullName evidence="2">Uncharacterized protein</fullName>
    </submittedName>
</protein>